<reference evidence="1 2" key="1">
    <citation type="submission" date="2019-07" db="EMBL/GenBank/DDBJ databases">
        <title>The pathways for chlorine oxyanion respiration interact through the shared metabolite chlorate.</title>
        <authorList>
            <person name="Barnum T.P."/>
            <person name="Cheng Y."/>
            <person name="Hill K.A."/>
            <person name="Lucas L.N."/>
            <person name="Carlson H.K."/>
            <person name="Coates J.D."/>
        </authorList>
    </citation>
    <scope>NUCLEOTIDE SEQUENCE [LARGE SCALE GENOMIC DNA]</scope>
    <source>
        <strain evidence="1 2">SFB-1</strain>
    </source>
</reference>
<dbReference type="EMBL" id="VMNI01000007">
    <property type="protein sequence ID" value="TVO77391.1"/>
    <property type="molecule type" value="Genomic_DNA"/>
</dbReference>
<evidence type="ECO:0000313" key="2">
    <source>
        <dbReference type="Proteomes" id="UP000318349"/>
    </source>
</evidence>
<sequence length="162" mass="17360">MSSPPTPPRNDTTTIAVGPDEMIARIRTAKPQVMQCPVPPGAGVPQAAPAKPTHPAEQNLYQSAGALMRRLADTVTEWRTQVPDDAQPAILAILHGGVQINVSLLAEESFHGIRVEGTLNGAPCMLLAHQSSIQLLCYVAKVEPEAPRRTIGFIIDGETREI</sequence>
<dbReference type="AlphaFoldDB" id="A0A557SIZ5"/>
<name>A0A557SIZ5_9RHOO</name>
<organism evidence="1 2">
    <name type="scientific">Denitromonas halophila</name>
    <dbReference type="NCBI Taxonomy" id="1629404"/>
    <lineage>
        <taxon>Bacteria</taxon>
        <taxon>Pseudomonadati</taxon>
        <taxon>Pseudomonadota</taxon>
        <taxon>Betaproteobacteria</taxon>
        <taxon>Rhodocyclales</taxon>
        <taxon>Zoogloeaceae</taxon>
        <taxon>Denitromonas</taxon>
    </lineage>
</organism>
<accession>A0A557SIZ5</accession>
<proteinExistence type="predicted"/>
<dbReference type="Proteomes" id="UP000318349">
    <property type="component" value="Unassembled WGS sequence"/>
</dbReference>
<comment type="caution">
    <text evidence="1">The sequence shown here is derived from an EMBL/GenBank/DDBJ whole genome shotgun (WGS) entry which is preliminary data.</text>
</comment>
<gene>
    <name evidence="1" type="ORF">FHP89_08745</name>
</gene>
<protein>
    <submittedName>
        <fullName evidence="1">Uncharacterized protein</fullName>
    </submittedName>
</protein>
<evidence type="ECO:0000313" key="1">
    <source>
        <dbReference type="EMBL" id="TVO77391.1"/>
    </source>
</evidence>